<dbReference type="Pfam" id="PF01206">
    <property type="entry name" value="TusA"/>
    <property type="match status" value="1"/>
</dbReference>
<reference evidence="4" key="1">
    <citation type="submission" date="2015-08" db="EMBL/GenBank/DDBJ databases">
        <title>Fjat-10028 dsm 16317.</title>
        <authorList>
            <person name="Liu B."/>
            <person name="Wang J."/>
            <person name="Zhu Y."/>
            <person name="Liu G."/>
            <person name="Chen Q."/>
            <person name="Chen Z."/>
            <person name="Lan J."/>
            <person name="Che J."/>
            <person name="Ge C."/>
            <person name="Shi H."/>
            <person name="Pan Z."/>
            <person name="Liu X."/>
        </authorList>
    </citation>
    <scope>NUCLEOTIDE SEQUENCE [LARGE SCALE GENOMIC DNA]</scope>
    <source>
        <strain evidence="4">DSM 16317</strain>
    </source>
</reference>
<dbReference type="PANTHER" id="PTHR33279">
    <property type="entry name" value="SULFUR CARRIER PROTEIN YEDF-RELATED"/>
    <property type="match status" value="1"/>
</dbReference>
<dbReference type="PROSITE" id="PS01148">
    <property type="entry name" value="UPF0033"/>
    <property type="match status" value="1"/>
</dbReference>
<dbReference type="STRING" id="263475.AMD00_06080"/>
<comment type="caution">
    <text evidence="3">The sequence shown here is derived from an EMBL/GenBank/DDBJ whole genome shotgun (WGS) entry which is preliminary data.</text>
</comment>
<dbReference type="RefSeq" id="WP_053416158.1">
    <property type="nucleotide sequence ID" value="NZ_CP063302.1"/>
</dbReference>
<protein>
    <recommendedName>
        <fullName evidence="2">UPF0033 domain-containing protein</fullName>
    </recommendedName>
</protein>
<dbReference type="GeneID" id="301135670"/>
<dbReference type="SUPFAM" id="SSF64307">
    <property type="entry name" value="SirA-like"/>
    <property type="match status" value="1"/>
</dbReference>
<gene>
    <name evidence="3" type="ORF">AMD00_06080</name>
</gene>
<comment type="similarity">
    <text evidence="1">Belongs to the sulfur carrier protein TusA family.</text>
</comment>
<proteinExistence type="inferred from homology"/>
<dbReference type="PANTHER" id="PTHR33279:SF6">
    <property type="entry name" value="SULFUR CARRIER PROTEIN YEDF-RELATED"/>
    <property type="match status" value="1"/>
</dbReference>
<feature type="domain" description="UPF0033" evidence="2">
    <location>
        <begin position="7"/>
        <end position="31"/>
    </location>
</feature>
<evidence type="ECO:0000313" key="3">
    <source>
        <dbReference type="EMBL" id="KOO51986.1"/>
    </source>
</evidence>
<dbReference type="Gene3D" id="3.30.110.40">
    <property type="entry name" value="TusA-like domain"/>
    <property type="match status" value="1"/>
</dbReference>
<evidence type="ECO:0000259" key="2">
    <source>
        <dbReference type="PROSITE" id="PS01148"/>
    </source>
</evidence>
<dbReference type="InterPro" id="IPR036868">
    <property type="entry name" value="TusA-like_sf"/>
</dbReference>
<keyword evidence="4" id="KW-1185">Reference proteome</keyword>
<dbReference type="PATRIC" id="fig|263475.3.peg.1646"/>
<organism evidence="3 4">
    <name type="scientific">Viridibacillus arvi</name>
    <dbReference type="NCBI Taxonomy" id="263475"/>
    <lineage>
        <taxon>Bacteria</taxon>
        <taxon>Bacillati</taxon>
        <taxon>Bacillota</taxon>
        <taxon>Bacilli</taxon>
        <taxon>Bacillales</taxon>
        <taxon>Caryophanaceae</taxon>
        <taxon>Viridibacillus</taxon>
    </lineage>
</organism>
<evidence type="ECO:0000256" key="1">
    <source>
        <dbReference type="ARBA" id="ARBA00008984"/>
    </source>
</evidence>
<dbReference type="InterPro" id="IPR001455">
    <property type="entry name" value="TusA-like"/>
</dbReference>
<evidence type="ECO:0000313" key="4">
    <source>
        <dbReference type="Proteomes" id="UP000036867"/>
    </source>
</evidence>
<dbReference type="EMBL" id="LILB01000001">
    <property type="protein sequence ID" value="KOO51986.1"/>
    <property type="molecule type" value="Genomic_DNA"/>
</dbReference>
<dbReference type="AlphaFoldDB" id="A0A0M0LLY1"/>
<dbReference type="OrthoDB" id="9796234at2"/>
<name>A0A0M0LLY1_9BACL</name>
<accession>A0A0M0LLY1</accession>
<dbReference type="CDD" id="cd00291">
    <property type="entry name" value="SirA_YedF_YeeD"/>
    <property type="match status" value="1"/>
</dbReference>
<sequence>MNIIKTLDVKGLACPMPIVKTKKAIDTIASGEVLEVLVTDKGALNDFTAWAKAGGHNIVEQKEDAGVLSFFIEKA</sequence>
<dbReference type="Proteomes" id="UP000036867">
    <property type="component" value="Unassembled WGS sequence"/>
</dbReference>